<dbReference type="KEGG" id="halt:IM660_12985"/>
<feature type="transmembrane region" description="Helical" evidence="1">
    <location>
        <begin position="267"/>
        <end position="284"/>
    </location>
</feature>
<keyword evidence="1" id="KW-0472">Membrane</keyword>
<evidence type="ECO:0000259" key="2">
    <source>
        <dbReference type="Pfam" id="PF12867"/>
    </source>
</evidence>
<dbReference type="SUPFAM" id="SSF109854">
    <property type="entry name" value="DinB/YfiT-like putative metalloenzymes"/>
    <property type="match status" value="1"/>
</dbReference>
<sequence>MPETKDWTWVLHRQCPDCGAHVGALTLEQIPAALRAQLEVWPVVLRRTDVAERPAPQTWSTLEYAAHVRDVIEVFDARLTAMQTEDAPTFEDFDPDQAAREGSYQELDPTDVAAAVMTTGTALAARIERTDPEQAGRSGRRGDGAEFTITTLMQYLLHDLVHHAWDVTDGRPSTGEFGTGAEEHESAEVAEPPLQAFAHRHRRVLGLIVAVVALALAVAYVVIAPPQSDAGPLQAGIVRWSVPGCWALIAAAGACWAFDVAEKVRNAFAYAALACWIVYLAARLL</sequence>
<feature type="transmembrane region" description="Helical" evidence="1">
    <location>
        <begin position="204"/>
        <end position="225"/>
    </location>
</feature>
<gene>
    <name evidence="3" type="ORF">IM660_12985</name>
</gene>
<protein>
    <recommendedName>
        <fullName evidence="2">DinB-like domain-containing protein</fullName>
    </recommendedName>
</protein>
<organism evidence="3 4">
    <name type="scientific">Ruania alkalisoli</name>
    <dbReference type="NCBI Taxonomy" id="2779775"/>
    <lineage>
        <taxon>Bacteria</taxon>
        <taxon>Bacillati</taxon>
        <taxon>Actinomycetota</taxon>
        <taxon>Actinomycetes</taxon>
        <taxon>Micrococcales</taxon>
        <taxon>Ruaniaceae</taxon>
        <taxon>Ruania</taxon>
    </lineage>
</organism>
<dbReference type="Proteomes" id="UP000593758">
    <property type="component" value="Chromosome"/>
</dbReference>
<dbReference type="Gene3D" id="1.20.120.450">
    <property type="entry name" value="dinb family like domain"/>
    <property type="match status" value="1"/>
</dbReference>
<feature type="transmembrane region" description="Helical" evidence="1">
    <location>
        <begin position="237"/>
        <end position="258"/>
    </location>
</feature>
<feature type="domain" description="DinB-like" evidence="2">
    <location>
        <begin position="49"/>
        <end position="164"/>
    </location>
</feature>
<dbReference type="RefSeq" id="WP_193496074.1">
    <property type="nucleotide sequence ID" value="NZ_CP063169.1"/>
</dbReference>
<keyword evidence="4" id="KW-1185">Reference proteome</keyword>
<keyword evidence="1" id="KW-1133">Transmembrane helix</keyword>
<keyword evidence="1" id="KW-0812">Transmembrane</keyword>
<reference evidence="3 4" key="1">
    <citation type="submission" date="2020-10" db="EMBL/GenBank/DDBJ databases">
        <title>Haloactinobacterium sp. RN3S43, a bacterium isolated from saline soil.</title>
        <authorList>
            <person name="Sun J.-Q."/>
        </authorList>
    </citation>
    <scope>NUCLEOTIDE SEQUENCE [LARGE SCALE GENOMIC DNA]</scope>
    <source>
        <strain evidence="3 4">RN3S43</strain>
    </source>
</reference>
<accession>A0A7M1SPX5</accession>
<name>A0A7M1SPX5_9MICO</name>
<evidence type="ECO:0000313" key="4">
    <source>
        <dbReference type="Proteomes" id="UP000593758"/>
    </source>
</evidence>
<evidence type="ECO:0000256" key="1">
    <source>
        <dbReference type="SAM" id="Phobius"/>
    </source>
</evidence>
<dbReference type="EMBL" id="CP063169">
    <property type="protein sequence ID" value="QOR69590.1"/>
    <property type="molecule type" value="Genomic_DNA"/>
</dbReference>
<dbReference type="Pfam" id="PF12867">
    <property type="entry name" value="DinB_2"/>
    <property type="match status" value="1"/>
</dbReference>
<dbReference type="InterPro" id="IPR024775">
    <property type="entry name" value="DinB-like"/>
</dbReference>
<proteinExistence type="predicted"/>
<dbReference type="AlphaFoldDB" id="A0A7M1SPX5"/>
<dbReference type="InterPro" id="IPR034660">
    <property type="entry name" value="DinB/YfiT-like"/>
</dbReference>
<evidence type="ECO:0000313" key="3">
    <source>
        <dbReference type="EMBL" id="QOR69590.1"/>
    </source>
</evidence>